<feature type="compositionally biased region" description="Basic and acidic residues" evidence="1">
    <location>
        <begin position="72"/>
        <end position="84"/>
    </location>
</feature>
<evidence type="ECO:0000313" key="3">
    <source>
        <dbReference type="EMBL" id="KAH7159694.1"/>
    </source>
</evidence>
<sequence length="149" mass="15789">MAYDWMTCNGLGADVKSTPPPWRLWGSGDDMADSMACVGVPAPRTAGDTPVGGGVMREQPRGGAASSSRTKSRGEGCAEMDQRGPWEPLDQGADEYEKTRACWRWHVFEALVLFGGGIKLILLLLANGQDGIRALLLSLAGLCIIGLPG</sequence>
<accession>A0A9P9FDJ0</accession>
<feature type="transmembrane region" description="Helical" evidence="2">
    <location>
        <begin position="132"/>
        <end position="148"/>
    </location>
</feature>
<organism evidence="3 4">
    <name type="scientific">Dactylonectria estremocensis</name>
    <dbReference type="NCBI Taxonomy" id="1079267"/>
    <lineage>
        <taxon>Eukaryota</taxon>
        <taxon>Fungi</taxon>
        <taxon>Dikarya</taxon>
        <taxon>Ascomycota</taxon>
        <taxon>Pezizomycotina</taxon>
        <taxon>Sordariomycetes</taxon>
        <taxon>Hypocreomycetidae</taxon>
        <taxon>Hypocreales</taxon>
        <taxon>Nectriaceae</taxon>
        <taxon>Dactylonectria</taxon>
    </lineage>
</organism>
<name>A0A9P9FDJ0_9HYPO</name>
<reference evidence="3" key="1">
    <citation type="journal article" date="2021" name="Nat. Commun.">
        <title>Genetic determinants of endophytism in the Arabidopsis root mycobiome.</title>
        <authorList>
            <person name="Mesny F."/>
            <person name="Miyauchi S."/>
            <person name="Thiergart T."/>
            <person name="Pickel B."/>
            <person name="Atanasova L."/>
            <person name="Karlsson M."/>
            <person name="Huettel B."/>
            <person name="Barry K.W."/>
            <person name="Haridas S."/>
            <person name="Chen C."/>
            <person name="Bauer D."/>
            <person name="Andreopoulos W."/>
            <person name="Pangilinan J."/>
            <person name="LaButti K."/>
            <person name="Riley R."/>
            <person name="Lipzen A."/>
            <person name="Clum A."/>
            <person name="Drula E."/>
            <person name="Henrissat B."/>
            <person name="Kohler A."/>
            <person name="Grigoriev I.V."/>
            <person name="Martin F.M."/>
            <person name="Hacquard S."/>
        </authorList>
    </citation>
    <scope>NUCLEOTIDE SEQUENCE</scope>
    <source>
        <strain evidence="3">MPI-CAGE-AT-0021</strain>
    </source>
</reference>
<proteinExistence type="predicted"/>
<dbReference type="Proteomes" id="UP000717696">
    <property type="component" value="Unassembled WGS sequence"/>
</dbReference>
<gene>
    <name evidence="3" type="ORF">B0J13DRAFT_110989</name>
</gene>
<feature type="transmembrane region" description="Helical" evidence="2">
    <location>
        <begin position="107"/>
        <end position="126"/>
    </location>
</feature>
<evidence type="ECO:0000313" key="4">
    <source>
        <dbReference type="Proteomes" id="UP000717696"/>
    </source>
</evidence>
<comment type="caution">
    <text evidence="3">The sequence shown here is derived from an EMBL/GenBank/DDBJ whole genome shotgun (WGS) entry which is preliminary data.</text>
</comment>
<protein>
    <submittedName>
        <fullName evidence="3">Uncharacterized protein</fullName>
    </submittedName>
</protein>
<evidence type="ECO:0000256" key="1">
    <source>
        <dbReference type="SAM" id="MobiDB-lite"/>
    </source>
</evidence>
<dbReference type="EMBL" id="JAGMUU010000002">
    <property type="protein sequence ID" value="KAH7159694.1"/>
    <property type="molecule type" value="Genomic_DNA"/>
</dbReference>
<dbReference type="AlphaFoldDB" id="A0A9P9FDJ0"/>
<keyword evidence="2" id="KW-1133">Transmembrane helix</keyword>
<keyword evidence="2" id="KW-0472">Membrane</keyword>
<feature type="region of interest" description="Disordered" evidence="1">
    <location>
        <begin position="43"/>
        <end position="91"/>
    </location>
</feature>
<evidence type="ECO:0000256" key="2">
    <source>
        <dbReference type="SAM" id="Phobius"/>
    </source>
</evidence>
<keyword evidence="4" id="KW-1185">Reference proteome</keyword>
<keyword evidence="2" id="KW-0812">Transmembrane</keyword>